<dbReference type="Gene3D" id="2.130.10.10">
    <property type="entry name" value="YVTN repeat-like/Quinoprotein amine dehydrogenase"/>
    <property type="match status" value="1"/>
</dbReference>
<dbReference type="InterPro" id="IPR019775">
    <property type="entry name" value="WD40_repeat_CS"/>
</dbReference>
<dbReference type="InterPro" id="IPR040323">
    <property type="entry name" value="EIPR1"/>
</dbReference>
<evidence type="ECO:0000313" key="5">
    <source>
        <dbReference type="Proteomes" id="UP000050795"/>
    </source>
</evidence>
<dbReference type="PANTHER" id="PTHR14205:SF15">
    <property type="entry name" value="EARP AND GARP COMPLEX-INTERACTING PROTEIN 1"/>
    <property type="match status" value="1"/>
</dbReference>
<protein>
    <recommendedName>
        <fullName evidence="7">WD_REPEATS_REGION domain-containing protein</fullName>
    </recommendedName>
</protein>
<dbReference type="SUPFAM" id="SSF50978">
    <property type="entry name" value="WD40 repeat-like"/>
    <property type="match status" value="1"/>
</dbReference>
<dbReference type="InterPro" id="IPR001680">
    <property type="entry name" value="WD40_rpt"/>
</dbReference>
<dbReference type="InterPro" id="IPR036322">
    <property type="entry name" value="WD40_repeat_dom_sf"/>
</dbReference>
<evidence type="ECO:0000313" key="6">
    <source>
        <dbReference type="WBParaSite" id="TREG1_36470.2"/>
    </source>
</evidence>
<accession>A0AA85JRH1</accession>
<comment type="similarity">
    <text evidence="1">Belongs to the WD repeat EIPR1 family.</text>
</comment>
<dbReference type="PANTHER" id="PTHR14205">
    <property type="entry name" value="WD-REPEAT PROTEIN"/>
    <property type="match status" value="1"/>
</dbReference>
<name>A0AA85JRH1_TRIRE</name>
<evidence type="ECO:0000256" key="4">
    <source>
        <dbReference type="PROSITE-ProRule" id="PRU00221"/>
    </source>
</evidence>
<dbReference type="InterPro" id="IPR015943">
    <property type="entry name" value="WD40/YVTN_repeat-like_dom_sf"/>
</dbReference>
<feature type="repeat" description="WD" evidence="4">
    <location>
        <begin position="396"/>
        <end position="438"/>
    </location>
</feature>
<sequence length="539" mass="60152">MKLSSFPPSSGIAVQPNVRCLAGLYGSLKDSSMEDLNRLLEEDQDEQEILRYAINHEESDEVRFLVGSQSLKPQGSQITLVTLVESLDIDLKKQIFSHPDGEIISLVTLASKPDWFISLFASYSSERPELRTGARMWRVPSSNESLLDDEENELNSPKSLLDHNSSTLNSCTLEYVTTLPLDKFCGIKRITSHPSTTCSDLACIVGPPTELPGSNAYPSLITTSTTSYLVILQAPSDSNSGDYAISTSGQLYLPPSSTTDGLRSNMKLSSSCLSATVSPNAIRWSPHEQLNQIAMAFDNGILGWDVRCMKPCFWMENAHWPCVRDLDYNPHRPNLLLSGGDDGILRIWDLRYLRTRYRCLSTPANTGNMINPTIPNASERIMQFGTEPTVQPLYALSSHSHWIWSVRYHPTRDQLVLSSGSDGRVCLYNLPSYSSDAMNEDIINEVNSQSIVGHCETTTTTDVQSEVDNHSIDSNEEENDVNKDGLIARLEQHEESVYAAEWSPVDAWYFASISYDGNFLLNRVPETIKLNILLQSKDY</sequence>
<dbReference type="AlphaFoldDB" id="A0AA85JRH1"/>
<evidence type="ECO:0008006" key="7">
    <source>
        <dbReference type="Google" id="ProtNLM"/>
    </source>
</evidence>
<feature type="repeat" description="WD" evidence="4">
    <location>
        <begin position="316"/>
        <end position="351"/>
    </location>
</feature>
<evidence type="ECO:0000256" key="3">
    <source>
        <dbReference type="ARBA" id="ARBA00022737"/>
    </source>
</evidence>
<keyword evidence="3" id="KW-0677">Repeat</keyword>
<dbReference type="GO" id="GO:0016567">
    <property type="term" value="P:protein ubiquitination"/>
    <property type="evidence" value="ECO:0007669"/>
    <property type="project" value="TreeGrafter"/>
</dbReference>
<keyword evidence="5" id="KW-1185">Reference proteome</keyword>
<dbReference type="PROSITE" id="PS00678">
    <property type="entry name" value="WD_REPEATS_1"/>
    <property type="match status" value="1"/>
</dbReference>
<organism evidence="5 6">
    <name type="scientific">Trichobilharzia regenti</name>
    <name type="common">Nasal bird schistosome</name>
    <dbReference type="NCBI Taxonomy" id="157069"/>
    <lineage>
        <taxon>Eukaryota</taxon>
        <taxon>Metazoa</taxon>
        <taxon>Spiralia</taxon>
        <taxon>Lophotrochozoa</taxon>
        <taxon>Platyhelminthes</taxon>
        <taxon>Trematoda</taxon>
        <taxon>Digenea</taxon>
        <taxon>Strigeidida</taxon>
        <taxon>Schistosomatoidea</taxon>
        <taxon>Schistosomatidae</taxon>
        <taxon>Trichobilharzia</taxon>
    </lineage>
</organism>
<evidence type="ECO:0000256" key="2">
    <source>
        <dbReference type="ARBA" id="ARBA00022574"/>
    </source>
</evidence>
<keyword evidence="2 4" id="KW-0853">WD repeat</keyword>
<dbReference type="Pfam" id="PF00400">
    <property type="entry name" value="WD40"/>
    <property type="match status" value="2"/>
</dbReference>
<reference evidence="6" key="2">
    <citation type="submission" date="2023-11" db="UniProtKB">
        <authorList>
            <consortium name="WormBaseParasite"/>
        </authorList>
    </citation>
    <scope>IDENTIFICATION</scope>
</reference>
<dbReference type="PROSITE" id="PS50294">
    <property type="entry name" value="WD_REPEATS_REGION"/>
    <property type="match status" value="1"/>
</dbReference>
<dbReference type="Proteomes" id="UP000050795">
    <property type="component" value="Unassembled WGS sequence"/>
</dbReference>
<dbReference type="SMART" id="SM00320">
    <property type="entry name" value="WD40"/>
    <property type="match status" value="4"/>
</dbReference>
<evidence type="ECO:0000256" key="1">
    <source>
        <dbReference type="ARBA" id="ARBA00005672"/>
    </source>
</evidence>
<reference evidence="5" key="1">
    <citation type="submission" date="2022-06" db="EMBL/GenBank/DDBJ databases">
        <authorList>
            <person name="Berger JAMES D."/>
            <person name="Berger JAMES D."/>
        </authorList>
    </citation>
    <scope>NUCLEOTIDE SEQUENCE [LARGE SCALE GENOMIC DNA]</scope>
</reference>
<proteinExistence type="inferred from homology"/>
<dbReference type="PROSITE" id="PS50082">
    <property type="entry name" value="WD_REPEATS_2"/>
    <property type="match status" value="2"/>
</dbReference>
<dbReference type="WBParaSite" id="TREG1_36470.2">
    <property type="protein sequence ID" value="TREG1_36470.2"/>
    <property type="gene ID" value="TREG1_36470"/>
</dbReference>